<evidence type="ECO:0000256" key="4">
    <source>
        <dbReference type="ARBA" id="ARBA00023284"/>
    </source>
</evidence>
<dbReference type="Pfam" id="PF14289">
    <property type="entry name" value="DUF4369"/>
    <property type="match status" value="1"/>
</dbReference>
<proteinExistence type="predicted"/>
<feature type="domain" description="Thioredoxin" evidence="6">
    <location>
        <begin position="248"/>
        <end position="394"/>
    </location>
</feature>
<dbReference type="AlphaFoldDB" id="A0A380CDX3"/>
<evidence type="ECO:0000256" key="2">
    <source>
        <dbReference type="ARBA" id="ARBA00022748"/>
    </source>
</evidence>
<dbReference type="InterPro" id="IPR050553">
    <property type="entry name" value="Thioredoxin_ResA/DsbE_sf"/>
</dbReference>
<dbReference type="CDD" id="cd02966">
    <property type="entry name" value="TlpA_like_family"/>
    <property type="match status" value="1"/>
</dbReference>
<dbReference type="InterPro" id="IPR036249">
    <property type="entry name" value="Thioredoxin-like_sf"/>
</dbReference>
<dbReference type="InterPro" id="IPR013766">
    <property type="entry name" value="Thioredoxin_domain"/>
</dbReference>
<evidence type="ECO:0000256" key="5">
    <source>
        <dbReference type="SAM" id="SignalP"/>
    </source>
</evidence>
<dbReference type="GO" id="GO:0016491">
    <property type="term" value="F:oxidoreductase activity"/>
    <property type="evidence" value="ECO:0007669"/>
    <property type="project" value="InterPro"/>
</dbReference>
<dbReference type="InterPro" id="IPR000866">
    <property type="entry name" value="AhpC/TSA"/>
</dbReference>
<evidence type="ECO:0000313" key="8">
    <source>
        <dbReference type="Proteomes" id="UP000254893"/>
    </source>
</evidence>
<dbReference type="PROSITE" id="PS51352">
    <property type="entry name" value="THIOREDOXIN_2"/>
    <property type="match status" value="1"/>
</dbReference>
<dbReference type="Pfam" id="PF00578">
    <property type="entry name" value="AhpC-TSA"/>
    <property type="match status" value="1"/>
</dbReference>
<dbReference type="SUPFAM" id="SSF52833">
    <property type="entry name" value="Thioredoxin-like"/>
    <property type="match status" value="1"/>
</dbReference>
<gene>
    <name evidence="7" type="primary">resA_11</name>
    <name evidence="7" type="ORF">NCTC11388_02633</name>
</gene>
<dbReference type="PANTHER" id="PTHR42852">
    <property type="entry name" value="THIOL:DISULFIDE INTERCHANGE PROTEIN DSBE"/>
    <property type="match status" value="1"/>
</dbReference>
<feature type="chain" id="PRO_5016813361" evidence="5">
    <location>
        <begin position="25"/>
        <end position="402"/>
    </location>
</feature>
<dbReference type="Gene3D" id="3.40.30.10">
    <property type="entry name" value="Glutaredoxin"/>
    <property type="match status" value="1"/>
</dbReference>
<evidence type="ECO:0000259" key="6">
    <source>
        <dbReference type="PROSITE" id="PS51352"/>
    </source>
</evidence>
<sequence length="402" mass="45315">MNRKQFFIATSLLWTLLCSLGVGAQAKREQYILFKGIVESKAYDGYEIKMYGSDQEGVAEPEQTAVIKNGTFEIKVPFKGPGNYYFKSDYEMQKAGSGFVPFSIIVEKPGLITIQANMTAFHQSKVSGSTAQNVVEEMGQLRKQKQQEGKAELIKKYGKALVEDPMNNMDDPNMEAFYKEWSENDARDFENLLLVLAAKYPNSIAIPDMAKLLTTEKQEKVYAMLTEQNKMSRYGQMLKKNISVAHKSAVGKMIGDFSLPDQQGGTQNLKLLLAGKKYLLIDFWASWCMPCRQEFVNMRPLYNKYKENGFEILSISVDQNKKSWLDALKQENLPWPQVWDGGAEKDKQVSIVMFYVPSLPTTYLINAEGEIIGNDLRGKELEDKIATLLGKADVKNDASGGE</sequence>
<evidence type="ECO:0000256" key="1">
    <source>
        <dbReference type="ARBA" id="ARBA00004196"/>
    </source>
</evidence>
<dbReference type="InterPro" id="IPR025380">
    <property type="entry name" value="DUF4369"/>
</dbReference>
<keyword evidence="4" id="KW-0676">Redox-active center</keyword>
<feature type="signal peptide" evidence="5">
    <location>
        <begin position="1"/>
        <end position="24"/>
    </location>
</feature>
<accession>A0A380CDX3</accession>
<dbReference type="Proteomes" id="UP000254893">
    <property type="component" value="Unassembled WGS sequence"/>
</dbReference>
<organism evidence="7 8">
    <name type="scientific">Sphingobacterium spiritivorum</name>
    <name type="common">Flavobacterium spiritivorum</name>
    <dbReference type="NCBI Taxonomy" id="258"/>
    <lineage>
        <taxon>Bacteria</taxon>
        <taxon>Pseudomonadati</taxon>
        <taxon>Bacteroidota</taxon>
        <taxon>Sphingobacteriia</taxon>
        <taxon>Sphingobacteriales</taxon>
        <taxon>Sphingobacteriaceae</taxon>
        <taxon>Sphingobacterium</taxon>
    </lineage>
</organism>
<dbReference type="EMBL" id="UGYW01000002">
    <property type="protein sequence ID" value="SUJ17040.1"/>
    <property type="molecule type" value="Genomic_DNA"/>
</dbReference>
<dbReference type="RefSeq" id="WP_181875954.1">
    <property type="nucleotide sequence ID" value="NZ_UGYW01000002.1"/>
</dbReference>
<keyword evidence="5" id="KW-0732">Signal</keyword>
<protein>
    <submittedName>
        <fullName evidence="7">Thiol-disulfide oxidoreductase resA</fullName>
    </submittedName>
</protein>
<dbReference type="GO" id="GO:0017004">
    <property type="term" value="P:cytochrome complex assembly"/>
    <property type="evidence" value="ECO:0007669"/>
    <property type="project" value="UniProtKB-KW"/>
</dbReference>
<dbReference type="PANTHER" id="PTHR42852:SF6">
    <property type="entry name" value="THIOL:DISULFIDE INTERCHANGE PROTEIN DSBE"/>
    <property type="match status" value="1"/>
</dbReference>
<name>A0A380CDX3_SPHSI</name>
<dbReference type="GO" id="GO:0016209">
    <property type="term" value="F:antioxidant activity"/>
    <property type="evidence" value="ECO:0007669"/>
    <property type="project" value="InterPro"/>
</dbReference>
<comment type="subcellular location">
    <subcellularLocation>
        <location evidence="1">Cell envelope</location>
    </subcellularLocation>
</comment>
<keyword evidence="3" id="KW-1015">Disulfide bond</keyword>
<dbReference type="GO" id="GO:0030313">
    <property type="term" value="C:cell envelope"/>
    <property type="evidence" value="ECO:0007669"/>
    <property type="project" value="UniProtKB-SubCell"/>
</dbReference>
<reference evidence="7 8" key="1">
    <citation type="submission" date="2018-06" db="EMBL/GenBank/DDBJ databases">
        <authorList>
            <consortium name="Pathogen Informatics"/>
            <person name="Doyle S."/>
        </authorList>
    </citation>
    <scope>NUCLEOTIDE SEQUENCE [LARGE SCALE GENOMIC DNA]</scope>
    <source>
        <strain evidence="7 8">NCTC11388</strain>
    </source>
</reference>
<evidence type="ECO:0000256" key="3">
    <source>
        <dbReference type="ARBA" id="ARBA00023157"/>
    </source>
</evidence>
<keyword evidence="2" id="KW-0201">Cytochrome c-type biogenesis</keyword>
<evidence type="ECO:0000313" key="7">
    <source>
        <dbReference type="EMBL" id="SUJ17040.1"/>
    </source>
</evidence>